<keyword evidence="2" id="KW-1185">Reference proteome</keyword>
<protein>
    <submittedName>
        <fullName evidence="1">Uncharacterized protein</fullName>
    </submittedName>
</protein>
<dbReference type="STRING" id="1758178.GCA_001550095_03873"/>
<name>A0A291GD55_9RHOB</name>
<organism evidence="1 2">
    <name type="scientific">Celeribacter ethanolicus</name>
    <dbReference type="NCBI Taxonomy" id="1758178"/>
    <lineage>
        <taxon>Bacteria</taxon>
        <taxon>Pseudomonadati</taxon>
        <taxon>Pseudomonadota</taxon>
        <taxon>Alphaproteobacteria</taxon>
        <taxon>Rhodobacterales</taxon>
        <taxon>Roseobacteraceae</taxon>
        <taxon>Celeribacter</taxon>
    </lineage>
</organism>
<sequence>MIVTHTPNNTEFATDTNALLDASQDWMPPEAPLDMPQQVLEHDRVRAEWPRLLRLILPGKPV</sequence>
<dbReference type="EMBL" id="CP022196">
    <property type="protein sequence ID" value="ATG47946.1"/>
    <property type="molecule type" value="Genomic_DNA"/>
</dbReference>
<dbReference type="Proteomes" id="UP000217935">
    <property type="component" value="Chromosome"/>
</dbReference>
<evidence type="ECO:0000313" key="1">
    <source>
        <dbReference type="EMBL" id="ATG47946.1"/>
    </source>
</evidence>
<dbReference type="AlphaFoldDB" id="A0A291GD55"/>
<reference evidence="1 2" key="1">
    <citation type="submission" date="2017-06" db="EMBL/GenBank/DDBJ databases">
        <title>Celeribacter sp. TSPH2 complete genome sequence.</title>
        <authorList>
            <person name="Woo J.-H."/>
            <person name="Kim H.-S."/>
        </authorList>
    </citation>
    <scope>NUCLEOTIDE SEQUENCE [LARGE SCALE GENOMIC DNA]</scope>
    <source>
        <strain evidence="1 2">TSPH2</strain>
    </source>
</reference>
<proteinExistence type="predicted"/>
<evidence type="ECO:0000313" key="2">
    <source>
        <dbReference type="Proteomes" id="UP000217935"/>
    </source>
</evidence>
<accession>A0A291GD55</accession>
<gene>
    <name evidence="1" type="ORF">CEW89_10465</name>
</gene>
<dbReference type="KEGG" id="ceh:CEW89_10465"/>